<accession>A0A2D0MXJ3</accession>
<dbReference type="PROSITE" id="PS51257">
    <property type="entry name" value="PROKAR_LIPOPROTEIN"/>
    <property type="match status" value="1"/>
</dbReference>
<dbReference type="EMBL" id="PDUD01000070">
    <property type="protein sequence ID" value="PHN00890.1"/>
    <property type="molecule type" value="Genomic_DNA"/>
</dbReference>
<reference evidence="1 2" key="1">
    <citation type="submission" date="2017-10" db="EMBL/GenBank/DDBJ databases">
        <title>The draft genome sequence of Lewinella nigricans NBRC 102662.</title>
        <authorList>
            <person name="Wang K."/>
        </authorList>
    </citation>
    <scope>NUCLEOTIDE SEQUENCE [LARGE SCALE GENOMIC DNA]</scope>
    <source>
        <strain evidence="1 2">NBRC 102662</strain>
    </source>
</reference>
<protein>
    <recommendedName>
        <fullName evidence="3">Galactose oxidase</fullName>
    </recommendedName>
</protein>
<comment type="caution">
    <text evidence="1">The sequence shown here is derived from an EMBL/GenBank/DDBJ whole genome shotgun (WGS) entry which is preliminary data.</text>
</comment>
<gene>
    <name evidence="1" type="ORF">CRP01_39820</name>
</gene>
<evidence type="ECO:0000313" key="1">
    <source>
        <dbReference type="EMBL" id="PHN00890.1"/>
    </source>
</evidence>
<dbReference type="Proteomes" id="UP000223913">
    <property type="component" value="Unassembled WGS sequence"/>
</dbReference>
<evidence type="ECO:0000313" key="2">
    <source>
        <dbReference type="Proteomes" id="UP000223913"/>
    </source>
</evidence>
<dbReference type="InterPro" id="IPR011043">
    <property type="entry name" value="Gal_Oxase/kelch_b-propeller"/>
</dbReference>
<name>A0A2D0MXJ3_FLAN2</name>
<dbReference type="AlphaFoldDB" id="A0A2D0MXJ3"/>
<dbReference type="InterPro" id="IPR015915">
    <property type="entry name" value="Kelch-typ_b-propeller"/>
</dbReference>
<dbReference type="SUPFAM" id="SSF50965">
    <property type="entry name" value="Galactose oxidase, central domain"/>
    <property type="match status" value="1"/>
</dbReference>
<keyword evidence="2" id="KW-1185">Reference proteome</keyword>
<dbReference type="OrthoDB" id="103335at2"/>
<proteinExistence type="predicted"/>
<dbReference type="PANTHER" id="PTHR45632:SF17">
    <property type="entry name" value="KELCH-LIKE PROTEIN 31"/>
    <property type="match status" value="1"/>
</dbReference>
<dbReference type="RefSeq" id="WP_099155687.1">
    <property type="nucleotide sequence ID" value="NZ_PDUD01000070.1"/>
</dbReference>
<sequence length="528" mass="59414">MNVRNWLIVGIACNLIFLVSCEKWDLPPVDIPEVITGKFEAATIPSEGKLYGSINGLLDNGFVENHGHVWSLIDRPEPTVEQNEGQSLFGKRGNESFQSPVTDLLHGQIYQYRTYVLHNNQVKYGEIEQFQTALLSPDLKIDSITKKDKASTATIYTSFSGLLEGLPVTSFGITWKEGSPPNVVTDFTIAEQDIVISESEFNYSKTIQLPLGVTYVRPFLQAGGHIYYGEQQIIRTEDTWLQKSDFGGRPAEAAIAFAINGKGYVGSGRVQFSGERYTSEFWQYDPDEEVWIQKADIPGTPRGYAVSFVVKGRAYVGTGLFTGNVPSRDLWEYDPATNQWTRKAHFPGGQRTFAAGFTIGDKGYLGTGSKDYFNGTPQADFWEYDPVDDKWTRKADYPGAARSNIKTFSLEQKGYFVGGSNRSFNEAISKELWEYDQTSDRWERKADIEDEIASWSAAFSIGSKGYILGYDSYFWEYAPLKDQWIRKADYNGGFRRDPTGFAVGSKGYIVGGYDGSFRKDFRVYQSEK</sequence>
<evidence type="ECO:0008006" key="3">
    <source>
        <dbReference type="Google" id="ProtNLM"/>
    </source>
</evidence>
<organism evidence="1 2">
    <name type="scientific">Flavilitoribacter nigricans (strain ATCC 23147 / DSM 23189 / NBRC 102662 / NCIMB 1420 / SS-2)</name>
    <name type="common">Lewinella nigricans</name>
    <dbReference type="NCBI Taxonomy" id="1122177"/>
    <lineage>
        <taxon>Bacteria</taxon>
        <taxon>Pseudomonadati</taxon>
        <taxon>Bacteroidota</taxon>
        <taxon>Saprospiria</taxon>
        <taxon>Saprospirales</taxon>
        <taxon>Lewinellaceae</taxon>
        <taxon>Flavilitoribacter</taxon>
    </lineage>
</organism>
<dbReference type="Gene3D" id="2.120.10.80">
    <property type="entry name" value="Kelch-type beta propeller"/>
    <property type="match status" value="2"/>
</dbReference>
<dbReference type="PANTHER" id="PTHR45632">
    <property type="entry name" value="LD33804P"/>
    <property type="match status" value="1"/>
</dbReference>